<dbReference type="KEGG" id="dva:DAD186_04550"/>
<dbReference type="RefSeq" id="WP_167550755.1">
    <property type="nucleotide sequence ID" value="NZ_CP012117.1"/>
</dbReference>
<name>A0A1B0ZGE5_9MICO</name>
<feature type="region of interest" description="Disordered" evidence="1">
    <location>
        <begin position="1"/>
        <end position="57"/>
    </location>
</feature>
<feature type="compositionally biased region" description="Basic and acidic residues" evidence="1">
    <location>
        <begin position="24"/>
        <end position="57"/>
    </location>
</feature>
<protein>
    <submittedName>
        <fullName evidence="2">Uncharacterized protein</fullName>
    </submittedName>
</protein>
<organism evidence="2 3">
    <name type="scientific">Dermabacter vaginalis</name>
    <dbReference type="NCBI Taxonomy" id="1630135"/>
    <lineage>
        <taxon>Bacteria</taxon>
        <taxon>Bacillati</taxon>
        <taxon>Actinomycetota</taxon>
        <taxon>Actinomycetes</taxon>
        <taxon>Micrococcales</taxon>
        <taxon>Dermabacteraceae</taxon>
        <taxon>Dermabacter</taxon>
    </lineage>
</organism>
<dbReference type="AlphaFoldDB" id="A0A1B0ZGE5"/>
<gene>
    <name evidence="2" type="ORF">DAD186_04550</name>
</gene>
<evidence type="ECO:0000313" key="2">
    <source>
        <dbReference type="EMBL" id="ANP27010.1"/>
    </source>
</evidence>
<proteinExistence type="predicted"/>
<evidence type="ECO:0000313" key="3">
    <source>
        <dbReference type="Proteomes" id="UP000092596"/>
    </source>
</evidence>
<dbReference type="Proteomes" id="UP000092596">
    <property type="component" value="Chromosome"/>
</dbReference>
<sequence>MSDKKPARRPIVSSLTGKPIEVTPPKERVIPSRAKADRGDDSNDERLMRDVPPHWGR</sequence>
<evidence type="ECO:0000256" key="1">
    <source>
        <dbReference type="SAM" id="MobiDB-lite"/>
    </source>
</evidence>
<accession>A0A1B0ZGE5</accession>
<dbReference type="STRING" id="1630135.DAD186_04550"/>
<reference evidence="2 3" key="1">
    <citation type="submission" date="2015-06" db="EMBL/GenBank/DDBJ databases">
        <title>Investigation of pathophysiology for high-risk pregnancy and development of treatment modality based on it.</title>
        <authorList>
            <person name="Kim B.-C."/>
            <person name="Lim S."/>
        </authorList>
    </citation>
    <scope>NUCLEOTIDE SEQUENCE [LARGE SCALE GENOMIC DNA]</scope>
    <source>
        <strain evidence="2 3">AD1-86</strain>
    </source>
</reference>
<dbReference type="EMBL" id="CP012117">
    <property type="protein sequence ID" value="ANP27010.1"/>
    <property type="molecule type" value="Genomic_DNA"/>
</dbReference>